<dbReference type="EMBL" id="UYSL01022979">
    <property type="protein sequence ID" value="VDL81513.1"/>
    <property type="molecule type" value="Genomic_DNA"/>
</dbReference>
<keyword evidence="2" id="KW-1185">Reference proteome</keyword>
<dbReference type="STRING" id="27835.A0A158R391"/>
<evidence type="ECO:0000313" key="3">
    <source>
        <dbReference type="WBParaSite" id="NBR_0001779301-mRNA-1"/>
    </source>
</evidence>
<sequence>MMITTTLTRQLRPVLPSVLRLASRNEHFLAGVPLKKRGVDSVSADDLQGKKFYEQLGDADRKNLEIIWISRDKEAQDQLDYYEKAMPAWSYIPFGDPNIK</sequence>
<gene>
    <name evidence="1" type="ORF">NBR_LOCUS17794</name>
</gene>
<accession>A0A158R391</accession>
<evidence type="ECO:0000313" key="1">
    <source>
        <dbReference type="EMBL" id="VDL81513.1"/>
    </source>
</evidence>
<evidence type="ECO:0000313" key="2">
    <source>
        <dbReference type="Proteomes" id="UP000271162"/>
    </source>
</evidence>
<dbReference type="Gene3D" id="3.40.30.10">
    <property type="entry name" value="Glutaredoxin"/>
    <property type="match status" value="1"/>
</dbReference>
<dbReference type="OMA" id="WCGSCKF"/>
<name>A0A158R391_NIPBR</name>
<dbReference type="Proteomes" id="UP000271162">
    <property type="component" value="Unassembled WGS sequence"/>
</dbReference>
<proteinExistence type="predicted"/>
<dbReference type="WBParaSite" id="NBR_0001779301-mRNA-1">
    <property type="protein sequence ID" value="NBR_0001779301-mRNA-1"/>
    <property type="gene ID" value="NBR_0001779301"/>
</dbReference>
<organism evidence="3">
    <name type="scientific">Nippostrongylus brasiliensis</name>
    <name type="common">Rat hookworm</name>
    <dbReference type="NCBI Taxonomy" id="27835"/>
    <lineage>
        <taxon>Eukaryota</taxon>
        <taxon>Metazoa</taxon>
        <taxon>Ecdysozoa</taxon>
        <taxon>Nematoda</taxon>
        <taxon>Chromadorea</taxon>
        <taxon>Rhabditida</taxon>
        <taxon>Rhabditina</taxon>
        <taxon>Rhabditomorpha</taxon>
        <taxon>Strongyloidea</taxon>
        <taxon>Heligmosomidae</taxon>
        <taxon>Nippostrongylus</taxon>
    </lineage>
</organism>
<protein>
    <submittedName>
        <fullName evidence="3">Nucleoredoxin-like protein 2 (inferred by orthology to a human protein)</fullName>
    </submittedName>
</protein>
<reference evidence="1 2" key="2">
    <citation type="submission" date="2018-11" db="EMBL/GenBank/DDBJ databases">
        <authorList>
            <consortium name="Pathogen Informatics"/>
        </authorList>
    </citation>
    <scope>NUCLEOTIDE SEQUENCE [LARGE SCALE GENOMIC DNA]</scope>
</reference>
<dbReference type="AlphaFoldDB" id="A0A158R391"/>
<reference evidence="3" key="1">
    <citation type="submission" date="2016-04" db="UniProtKB">
        <authorList>
            <consortium name="WormBaseParasite"/>
        </authorList>
    </citation>
    <scope>IDENTIFICATION</scope>
</reference>